<feature type="compositionally biased region" description="Low complexity" evidence="2">
    <location>
        <begin position="226"/>
        <end position="240"/>
    </location>
</feature>
<dbReference type="Gene3D" id="6.10.140.1820">
    <property type="match status" value="1"/>
</dbReference>
<feature type="region of interest" description="Disordered" evidence="2">
    <location>
        <begin position="533"/>
        <end position="590"/>
    </location>
</feature>
<dbReference type="OrthoDB" id="4049601at2759"/>
<feature type="compositionally biased region" description="Polar residues" evidence="2">
    <location>
        <begin position="479"/>
        <end position="488"/>
    </location>
</feature>
<dbReference type="HOGENOM" id="CLU_246834_0_0_1"/>
<evidence type="ECO:0000256" key="2">
    <source>
        <dbReference type="SAM" id="MobiDB-lite"/>
    </source>
</evidence>
<feature type="region of interest" description="Disordered" evidence="2">
    <location>
        <begin position="1351"/>
        <end position="1380"/>
    </location>
</feature>
<feature type="compositionally biased region" description="Polar residues" evidence="2">
    <location>
        <begin position="1361"/>
        <end position="1374"/>
    </location>
</feature>
<evidence type="ECO:0000259" key="3">
    <source>
        <dbReference type="Pfam" id="PF16991"/>
    </source>
</evidence>
<dbReference type="KEGG" id="lth:KLTH0E10296g"/>
<feature type="region of interest" description="Disordered" evidence="2">
    <location>
        <begin position="1272"/>
        <end position="1302"/>
    </location>
</feature>
<feature type="region of interest" description="Disordered" evidence="2">
    <location>
        <begin position="1"/>
        <end position="59"/>
    </location>
</feature>
<feature type="domain" description="Sir4 SID" evidence="3">
    <location>
        <begin position="885"/>
        <end position="983"/>
    </location>
</feature>
<keyword evidence="5" id="KW-1185">Reference proteome</keyword>
<gene>
    <name evidence="4" type="ordered locus">KLTH0E10296g</name>
</gene>
<dbReference type="Gene3D" id="1.20.5.730">
    <property type="entry name" value="Single helix bin"/>
    <property type="match status" value="1"/>
</dbReference>
<feature type="region of interest" description="Disordered" evidence="2">
    <location>
        <begin position="719"/>
        <end position="769"/>
    </location>
</feature>
<dbReference type="InParanoid" id="C5DI75"/>
<dbReference type="STRING" id="559295.C5DI75"/>
<feature type="region of interest" description="Disordered" evidence="2">
    <location>
        <begin position="475"/>
        <end position="495"/>
    </location>
</feature>
<accession>C5DI75</accession>
<dbReference type="CDD" id="cd13746">
    <property type="entry name" value="Sir4p-SID_like"/>
    <property type="match status" value="1"/>
</dbReference>
<feature type="compositionally biased region" description="Polar residues" evidence="2">
    <location>
        <begin position="378"/>
        <end position="402"/>
    </location>
</feature>
<name>C5DI75_LACTC</name>
<proteinExistence type="predicted"/>
<feature type="region of interest" description="Disordered" evidence="2">
    <location>
        <begin position="615"/>
        <end position="680"/>
    </location>
</feature>
<dbReference type="EMBL" id="CU928169">
    <property type="protein sequence ID" value="CAR23486.1"/>
    <property type="molecule type" value="Genomic_DNA"/>
</dbReference>
<dbReference type="Pfam" id="PF16991">
    <property type="entry name" value="SIR4_SID"/>
    <property type="match status" value="1"/>
</dbReference>
<feature type="compositionally biased region" description="Low complexity" evidence="2">
    <location>
        <begin position="1351"/>
        <end position="1360"/>
    </location>
</feature>
<feature type="compositionally biased region" description="Low complexity" evidence="2">
    <location>
        <begin position="1273"/>
        <end position="1288"/>
    </location>
</feature>
<feature type="region of interest" description="Disordered" evidence="2">
    <location>
        <begin position="443"/>
        <end position="463"/>
    </location>
</feature>
<evidence type="ECO:0000256" key="1">
    <source>
        <dbReference type="SAM" id="Coils"/>
    </source>
</evidence>
<protein>
    <submittedName>
        <fullName evidence="4">KLTH0E10296p</fullName>
    </submittedName>
</protein>
<dbReference type="RefSeq" id="XP_002553923.1">
    <property type="nucleotide sequence ID" value="XM_002553877.1"/>
</dbReference>
<feature type="compositionally biased region" description="Polar residues" evidence="2">
    <location>
        <begin position="534"/>
        <end position="552"/>
    </location>
</feature>
<feature type="region of interest" description="Disordered" evidence="2">
    <location>
        <begin position="170"/>
        <end position="274"/>
    </location>
</feature>
<feature type="compositionally biased region" description="Polar residues" evidence="2">
    <location>
        <begin position="615"/>
        <end position="659"/>
    </location>
</feature>
<dbReference type="InterPro" id="IPR031556">
    <property type="entry name" value="SIR4_SID"/>
</dbReference>
<feature type="coiled-coil region" evidence="1">
    <location>
        <begin position="1239"/>
        <end position="1270"/>
    </location>
</feature>
<dbReference type="Proteomes" id="UP000002036">
    <property type="component" value="Chromosome E"/>
</dbReference>
<feature type="compositionally biased region" description="Polar residues" evidence="2">
    <location>
        <begin position="185"/>
        <end position="195"/>
    </location>
</feature>
<feature type="compositionally biased region" description="Basic and acidic residues" evidence="2">
    <location>
        <begin position="558"/>
        <end position="568"/>
    </location>
</feature>
<feature type="region of interest" description="Disordered" evidence="2">
    <location>
        <begin position="341"/>
        <end position="416"/>
    </location>
</feature>
<evidence type="ECO:0000313" key="4">
    <source>
        <dbReference type="EMBL" id="CAR23486.1"/>
    </source>
</evidence>
<dbReference type="GeneID" id="8292088"/>
<evidence type="ECO:0000313" key="5">
    <source>
        <dbReference type="Proteomes" id="UP000002036"/>
    </source>
</evidence>
<dbReference type="FunCoup" id="C5DI75">
    <property type="interactions" value="112"/>
</dbReference>
<feature type="region of interest" description="Disordered" evidence="2">
    <location>
        <begin position="108"/>
        <end position="129"/>
    </location>
</feature>
<feature type="compositionally biased region" description="Basic and acidic residues" evidence="2">
    <location>
        <begin position="803"/>
        <end position="818"/>
    </location>
</feature>
<reference evidence="4 5" key="1">
    <citation type="journal article" date="2009" name="Genome Res.">
        <title>Comparative genomics of protoploid Saccharomycetaceae.</title>
        <authorList>
            <consortium name="The Genolevures Consortium"/>
            <person name="Souciet J.-L."/>
            <person name="Dujon B."/>
            <person name="Gaillardin C."/>
            <person name="Johnston M."/>
            <person name="Baret P.V."/>
            <person name="Cliften P."/>
            <person name="Sherman D.J."/>
            <person name="Weissenbach J."/>
            <person name="Westhof E."/>
            <person name="Wincker P."/>
            <person name="Jubin C."/>
            <person name="Poulain J."/>
            <person name="Barbe V."/>
            <person name="Segurens B."/>
            <person name="Artiguenave F."/>
            <person name="Anthouard V."/>
            <person name="Vacherie B."/>
            <person name="Val M.-E."/>
            <person name="Fulton R.S."/>
            <person name="Minx P."/>
            <person name="Wilson R."/>
            <person name="Durrens P."/>
            <person name="Jean G."/>
            <person name="Marck C."/>
            <person name="Martin T."/>
            <person name="Nikolski M."/>
            <person name="Rolland T."/>
            <person name="Seret M.-L."/>
            <person name="Casaregola S."/>
            <person name="Despons L."/>
            <person name="Fairhead C."/>
            <person name="Fischer G."/>
            <person name="Lafontaine I."/>
            <person name="Leh V."/>
            <person name="Lemaire M."/>
            <person name="de Montigny J."/>
            <person name="Neuveglise C."/>
            <person name="Thierry A."/>
            <person name="Blanc-Lenfle I."/>
            <person name="Bleykasten C."/>
            <person name="Diffels J."/>
            <person name="Fritsch E."/>
            <person name="Frangeul L."/>
            <person name="Goeffon A."/>
            <person name="Jauniaux N."/>
            <person name="Kachouri-Lafond R."/>
            <person name="Payen C."/>
            <person name="Potier S."/>
            <person name="Pribylova L."/>
            <person name="Ozanne C."/>
            <person name="Richard G.-F."/>
            <person name="Sacerdot C."/>
            <person name="Straub M.-L."/>
            <person name="Talla E."/>
        </authorList>
    </citation>
    <scope>NUCLEOTIDE SEQUENCE [LARGE SCALE GENOMIC DNA]</scope>
    <source>
        <strain evidence="5">ATCC 56472 / CBS 6340 / NRRL Y-8284</strain>
    </source>
</reference>
<organism evidence="4 5">
    <name type="scientific">Lachancea thermotolerans (strain ATCC 56472 / CBS 6340 / NRRL Y-8284)</name>
    <name type="common">Yeast</name>
    <name type="synonym">Kluyveromyces thermotolerans</name>
    <dbReference type="NCBI Taxonomy" id="559295"/>
    <lineage>
        <taxon>Eukaryota</taxon>
        <taxon>Fungi</taxon>
        <taxon>Dikarya</taxon>
        <taxon>Ascomycota</taxon>
        <taxon>Saccharomycotina</taxon>
        <taxon>Saccharomycetes</taxon>
        <taxon>Saccharomycetales</taxon>
        <taxon>Saccharomycetaceae</taxon>
        <taxon>Lachancea</taxon>
    </lineage>
</organism>
<feature type="region of interest" description="Disordered" evidence="2">
    <location>
        <begin position="803"/>
        <end position="835"/>
    </location>
</feature>
<feature type="region of interest" description="Disordered" evidence="2">
    <location>
        <begin position="1459"/>
        <end position="1480"/>
    </location>
</feature>
<feature type="compositionally biased region" description="Polar residues" evidence="2">
    <location>
        <begin position="255"/>
        <end position="267"/>
    </location>
</feature>
<feature type="region of interest" description="Disordered" evidence="2">
    <location>
        <begin position="81"/>
        <end position="100"/>
    </location>
</feature>
<keyword evidence="1" id="KW-0175">Coiled coil</keyword>
<sequence length="1540" mass="166939">MSKGDVSPKTGTPLSHHSQELPHPIDASKITLYKSTPTRRVNDEKNSIGGPTLSPSASAGAYYGSNRLLSLLRIKNERTEGSAHSSDAAANEYPSTSAASSLTKIIVEPTPGSKDDNAQSEGQLSNGFEKRSFHSQVSNWISNEDAKLDIYPKRASQKIDIPLLSCNFSRTTPSTPSEKAKSGLNLLSTPLSGRTSAPKHAPSADPVPHSGQSSEPASNVVLIPPQKSSSQTSVVQKSSSAPTIPAAEQSLIKAKTTTSAQTEPSQSHPERLLPSSALHKECSSRLTGPHSLIPGTVVVAAPNEGNSVSSNRASNAPSHNAILNFGELPEDAVRAAAMATPVKDGSNHDTQGVISAPSDAPLVLERQNTVSKSDRNLRPTTLNPPSRASSRQTGRASESVSPNPRRRGKSFSAPKVPVIVQPISSSLTKAHLNGSIFTNGDKGAVLTHSPSQTKGPASHDAVEQNNMKVVLPVSREASHSQTPFSSFSKADDARQKSNANLSFNNSQNAVPVQERLTLVGRNKEDLVRSPVDTRASNPQAQVFIGTSDTTGGSLPEIRSNELDEHHDVINSSKRKRSPQDSQFEMHKKRKIDYEDASPILEASSNVNETFSNVTHTAASSVSGQKNENATVSPHSDPSSGAANNNYLKTSTKQPLSRSLESVARERKSVGVASRGYKTSASNKRINGSAALKSSDPAIVRLEVPVLVSSEGKVRGRRALAERDRGSVRKVPQSATGGEKALASEMKSPRRLRKSAKNISNGKLRSLDNVRHTRTGAKIINPLKPLPEAVVSAQDPNEVEKKANHEVLPDTQPTKDQKLENAPLLRSDDAQQVTSDKLSSEISDYLSDSFDPEGELLLAKRASNAKLHAEKNKPQETAAASQILPYIANEAKPIHDPEACRKEIEKIVSRQVARKMASARKLGKQLIVSLTQSGIVTHTPFGSGQNVTASNNICNINNYEVSPVLYLQHLSKRGRLEVSEFSQSKIPIMKVTQSSIDASTKEKLKKACNGLLVFIDNYHYGSLTENQKVLVDQRLAFVKSALPKLGMRLTDDMSSQVSIMIAVSEVQNMEDVNSVEATEAYGMQAWSYGYAVEFFKMLLGPEALPSPVLKDKEEGASDNHAQQKTISKVASACTPSNEGDGKACEKEEVPYHENALRELVGELANCVRSTTIDRAVLENCVREISSCVDFVVEEQLIGARLAEQFEAQNRLILAMSDELIQNQIKIASLHGRASSSEKDVDALNLKLSEERSKAENQLSELKSKLEESVREKQQVVPQQAVPQPVVPKQVGEEPNRNVNQGSSPDIHVEEIQRAGVLDHRVVNDIGLIKNALNKRADRPILANSGQEALTSSLTPRRLLSSDSVQDSSPRNNLSSAMLLPNPNVTGSSISTGWQGGLMRVLAALNNQQEAQHVAFRSENVLLREERDALRATLTGFDSILRGQQQRLSQLEEALLRERSKKRSPFDARQMAAGSTRTSEIEEERNALKSRLVGYDNIMRDQQVKLSLLETALQREKLTRKALQARLQTFAHGLVSEDEAEA</sequence>